<dbReference type="AlphaFoldDB" id="A0A3M7SIL9"/>
<protein>
    <submittedName>
        <fullName evidence="1">Uncharacterized protein</fullName>
    </submittedName>
</protein>
<sequence length="74" mass="8575">MLGQSERIVSMFQRVHTVGYDQVKKEIQIIISSESYLLQNMKQGINYVVTLNGFFNNLERNPTKRTLAEDNVIL</sequence>
<gene>
    <name evidence="1" type="ORF">BpHYR1_038222</name>
</gene>
<reference evidence="1 2" key="1">
    <citation type="journal article" date="2018" name="Sci. Rep.">
        <title>Genomic signatures of local adaptation to the degree of environmental predictability in rotifers.</title>
        <authorList>
            <person name="Franch-Gras L."/>
            <person name="Hahn C."/>
            <person name="Garcia-Roger E.M."/>
            <person name="Carmona M.J."/>
            <person name="Serra M."/>
            <person name="Gomez A."/>
        </authorList>
    </citation>
    <scope>NUCLEOTIDE SEQUENCE [LARGE SCALE GENOMIC DNA]</scope>
    <source>
        <strain evidence="1">HYR1</strain>
    </source>
</reference>
<evidence type="ECO:0000313" key="2">
    <source>
        <dbReference type="Proteomes" id="UP000276133"/>
    </source>
</evidence>
<keyword evidence="2" id="KW-1185">Reference proteome</keyword>
<evidence type="ECO:0000313" key="1">
    <source>
        <dbReference type="EMBL" id="RNA35616.1"/>
    </source>
</evidence>
<name>A0A3M7SIL9_BRAPC</name>
<proteinExistence type="predicted"/>
<dbReference type="Proteomes" id="UP000276133">
    <property type="component" value="Unassembled WGS sequence"/>
</dbReference>
<dbReference type="EMBL" id="REGN01001310">
    <property type="protein sequence ID" value="RNA35616.1"/>
    <property type="molecule type" value="Genomic_DNA"/>
</dbReference>
<organism evidence="1 2">
    <name type="scientific">Brachionus plicatilis</name>
    <name type="common">Marine rotifer</name>
    <name type="synonym">Brachionus muelleri</name>
    <dbReference type="NCBI Taxonomy" id="10195"/>
    <lineage>
        <taxon>Eukaryota</taxon>
        <taxon>Metazoa</taxon>
        <taxon>Spiralia</taxon>
        <taxon>Gnathifera</taxon>
        <taxon>Rotifera</taxon>
        <taxon>Eurotatoria</taxon>
        <taxon>Monogononta</taxon>
        <taxon>Pseudotrocha</taxon>
        <taxon>Ploima</taxon>
        <taxon>Brachionidae</taxon>
        <taxon>Brachionus</taxon>
    </lineage>
</organism>
<comment type="caution">
    <text evidence="1">The sequence shown here is derived from an EMBL/GenBank/DDBJ whole genome shotgun (WGS) entry which is preliminary data.</text>
</comment>
<accession>A0A3M7SIL9</accession>